<protein>
    <submittedName>
        <fullName evidence="1">Uncharacterized protein</fullName>
    </submittedName>
</protein>
<proteinExistence type="predicted"/>
<geneLocation type="plasmid" evidence="2">
    <name>psj05684b</name>
</geneLocation>
<accession>A0A249PI35</accession>
<dbReference type="SUPFAM" id="SSF55729">
    <property type="entry name" value="Acyl-CoA N-acyltransferases (Nat)"/>
    <property type="match status" value="2"/>
</dbReference>
<dbReference type="Proteomes" id="UP000217211">
    <property type="component" value="Plasmid pSJ05684b"/>
</dbReference>
<dbReference type="RefSeq" id="WP_034854490.1">
    <property type="nucleotide sequence ID" value="NZ_AJQT01000042.1"/>
</dbReference>
<evidence type="ECO:0000313" key="2">
    <source>
        <dbReference type="Proteomes" id="UP000217211"/>
    </source>
</evidence>
<dbReference type="AlphaFoldDB" id="A0A249PI35"/>
<dbReference type="STRING" id="716928.GCA_000261485_02303"/>
<dbReference type="EMBL" id="CP023068">
    <property type="protein sequence ID" value="ASY65466.1"/>
    <property type="molecule type" value="Genomic_DNA"/>
</dbReference>
<keyword evidence="2" id="KW-1185">Reference proteome</keyword>
<name>A0A249PI35_9HYPH</name>
<gene>
    <name evidence="1" type="ORF">SJ05684_b44840</name>
</gene>
<dbReference type="KEGG" id="esj:SJ05684_b44840"/>
<reference evidence="1 2" key="1">
    <citation type="submission" date="2017-08" db="EMBL/GenBank/DDBJ databases">
        <title>Multipartite genome sequences of Sinorhizobium species nodulating soybeans.</title>
        <authorList>
            <person name="Tian C.F."/>
        </authorList>
    </citation>
    <scope>NUCLEOTIDE SEQUENCE [LARGE SCALE GENOMIC DNA]</scope>
    <source>
        <strain evidence="1 2">CCBAU 05684</strain>
        <plasmid evidence="2">psj05684b</plasmid>
    </source>
</reference>
<sequence length="373" mass="40942">MSNIRPLTSEDIPAVAGLFQKIFRNNDKGPPQGLTAYLRHLYLEAPGCDPEISPLVHVNDAGRISGFVGVNILPMRHNDRRLRAAICGSLMVEDRDSDPMAGARLLKAFLAGPQDLSFSETASEVSTQMWTRLRGIVLPQYSLDWVRVIRPAAFALDLVARRLRPARSLAPLARAFDGRYRGRMNRHELRWSAVPAEASTPGALQIVDIDRESFAELFPLLTRQFAVQPAWTEAQLAHILGDATEKPDYGEPHFAAVKARTGAPVGAFFYHMRRGGIARVLQVLALPGQAGSVLDCLIDHAAARGAAAVNGRTQPALLEAMMGRRIGFVHAASTVIHSRDAELLEAFRHSQGFINGLAGEHWSRLIGGRFDKR</sequence>
<dbReference type="OrthoDB" id="3658990at2"/>
<evidence type="ECO:0000313" key="1">
    <source>
        <dbReference type="EMBL" id="ASY65466.1"/>
    </source>
</evidence>
<keyword evidence="1" id="KW-0614">Plasmid</keyword>
<dbReference type="eggNOG" id="ENOG5032XEZ">
    <property type="taxonomic scope" value="Bacteria"/>
</dbReference>
<dbReference type="InterPro" id="IPR016181">
    <property type="entry name" value="Acyl_CoA_acyltransferase"/>
</dbReference>
<organism evidence="1 2">
    <name type="scientific">Sinorhizobium sojae CCBAU 05684</name>
    <dbReference type="NCBI Taxonomy" id="716928"/>
    <lineage>
        <taxon>Bacteria</taxon>
        <taxon>Pseudomonadati</taxon>
        <taxon>Pseudomonadota</taxon>
        <taxon>Alphaproteobacteria</taxon>
        <taxon>Hyphomicrobiales</taxon>
        <taxon>Rhizobiaceae</taxon>
        <taxon>Sinorhizobium/Ensifer group</taxon>
        <taxon>Sinorhizobium</taxon>
    </lineage>
</organism>